<gene>
    <name evidence="2" type="ORF">B296_00037066</name>
</gene>
<dbReference type="Proteomes" id="UP000287651">
    <property type="component" value="Unassembled WGS sequence"/>
</dbReference>
<organism evidence="2 3">
    <name type="scientific">Ensete ventricosum</name>
    <name type="common">Abyssinian banana</name>
    <name type="synonym">Musa ensete</name>
    <dbReference type="NCBI Taxonomy" id="4639"/>
    <lineage>
        <taxon>Eukaryota</taxon>
        <taxon>Viridiplantae</taxon>
        <taxon>Streptophyta</taxon>
        <taxon>Embryophyta</taxon>
        <taxon>Tracheophyta</taxon>
        <taxon>Spermatophyta</taxon>
        <taxon>Magnoliopsida</taxon>
        <taxon>Liliopsida</taxon>
        <taxon>Zingiberales</taxon>
        <taxon>Musaceae</taxon>
        <taxon>Ensete</taxon>
    </lineage>
</organism>
<dbReference type="EMBL" id="AMZH03017519">
    <property type="protein sequence ID" value="RRT42889.1"/>
    <property type="molecule type" value="Genomic_DNA"/>
</dbReference>
<dbReference type="Gene3D" id="2.40.70.10">
    <property type="entry name" value="Acid Proteases"/>
    <property type="match status" value="1"/>
</dbReference>
<evidence type="ECO:0000313" key="2">
    <source>
        <dbReference type="EMBL" id="RRT42889.1"/>
    </source>
</evidence>
<dbReference type="Pfam" id="PF08284">
    <property type="entry name" value="RVP_2"/>
    <property type="match status" value="1"/>
</dbReference>
<dbReference type="SUPFAM" id="SSF50630">
    <property type="entry name" value="Acid proteases"/>
    <property type="match status" value="1"/>
</dbReference>
<evidence type="ECO:0000256" key="1">
    <source>
        <dbReference type="SAM" id="MobiDB-lite"/>
    </source>
</evidence>
<feature type="region of interest" description="Disordered" evidence="1">
    <location>
        <begin position="1"/>
        <end position="25"/>
    </location>
</feature>
<dbReference type="InterPro" id="IPR021109">
    <property type="entry name" value="Peptidase_aspartic_dom_sf"/>
</dbReference>
<name>A0A426XTU7_ENSVE</name>
<protein>
    <recommendedName>
        <fullName evidence="4">RVP_2 domain-containing protein</fullName>
    </recommendedName>
</protein>
<evidence type="ECO:0000313" key="3">
    <source>
        <dbReference type="Proteomes" id="UP000287651"/>
    </source>
</evidence>
<accession>A0A426XTU7</accession>
<reference evidence="2 3" key="1">
    <citation type="journal article" date="2014" name="Agronomy (Basel)">
        <title>A Draft Genome Sequence for Ensete ventricosum, the Drought-Tolerant Tree Against Hunger.</title>
        <authorList>
            <person name="Harrison J."/>
            <person name="Moore K.A."/>
            <person name="Paszkiewicz K."/>
            <person name="Jones T."/>
            <person name="Grant M."/>
            <person name="Ambacheew D."/>
            <person name="Muzemil S."/>
            <person name="Studholme D.J."/>
        </authorList>
    </citation>
    <scope>NUCLEOTIDE SEQUENCE [LARGE SCALE GENOMIC DNA]</scope>
</reference>
<evidence type="ECO:0008006" key="4">
    <source>
        <dbReference type="Google" id="ProtNLM"/>
    </source>
</evidence>
<dbReference type="AlphaFoldDB" id="A0A426XTU7"/>
<comment type="caution">
    <text evidence="2">The sequence shown here is derived from an EMBL/GenBank/DDBJ whole genome shotgun (WGS) entry which is preliminary data.</text>
</comment>
<sequence>MIEPVDKEVLEPSEDSLKHEEVAEEEPQPIDFMVHELADYSNPQTMKVESLLKQQPIIVLIDTGSTNNFLNSKVAAHMALHSEGCNKFDVKVADGRILKCDQWCSRMQLILQDQEIIDDFFLLPIDDYEAVLGIEWLTTLGDISWNFSKLIMKFYCKDK</sequence>
<dbReference type="CDD" id="cd00303">
    <property type="entry name" value="retropepsin_like"/>
    <property type="match status" value="1"/>
</dbReference>
<proteinExistence type="predicted"/>
<feature type="compositionally biased region" description="Basic and acidic residues" evidence="1">
    <location>
        <begin position="1"/>
        <end position="21"/>
    </location>
</feature>